<dbReference type="Proteomes" id="UP000183809">
    <property type="component" value="Unassembled WGS sequence"/>
</dbReference>
<accession>A0A1J9SGI1</accession>
<gene>
    <name evidence="2" type="ORF">BKCO1_4000201</name>
</gene>
<proteinExistence type="predicted"/>
<dbReference type="EMBL" id="MNUE01000004">
    <property type="protein sequence ID" value="OJD38693.1"/>
    <property type="molecule type" value="Genomic_DNA"/>
</dbReference>
<feature type="domain" description="C2H2-type" evidence="1">
    <location>
        <begin position="75"/>
        <end position="95"/>
    </location>
</feature>
<reference evidence="2 3" key="1">
    <citation type="submission" date="2016-10" db="EMBL/GenBank/DDBJ databases">
        <title>Proteomics and genomics reveal pathogen-plant mechanisms compatible with a hemibiotrophic lifestyle of Diplodia corticola.</title>
        <authorList>
            <person name="Fernandes I."/>
            <person name="De Jonge R."/>
            <person name="Van De Peer Y."/>
            <person name="Devreese B."/>
            <person name="Alves A."/>
            <person name="Esteves A.C."/>
        </authorList>
    </citation>
    <scope>NUCLEOTIDE SEQUENCE [LARGE SCALE GENOMIC DNA]</scope>
    <source>
        <strain evidence="2 3">CBS 112549</strain>
    </source>
</reference>
<dbReference type="InterPro" id="IPR013087">
    <property type="entry name" value="Znf_C2H2_type"/>
</dbReference>
<dbReference type="PROSITE" id="PS00028">
    <property type="entry name" value="ZINC_FINGER_C2H2_1"/>
    <property type="match status" value="1"/>
</dbReference>
<dbReference type="RefSeq" id="XP_020134304.1">
    <property type="nucleotide sequence ID" value="XM_020275629.1"/>
</dbReference>
<evidence type="ECO:0000259" key="1">
    <source>
        <dbReference type="PROSITE" id="PS00028"/>
    </source>
</evidence>
<sequence>MDAADDELQAMLAANLERLQFVLLATLDSEYGRSIVEDELDELDLRLEQPHMEQQPAVVLPAKSKSAKRKRFDRCEQCERDFDVTANGHDHCVWHSGYLMINSEEGYWCGAAEDIDTQENRQEFPEAFVWSCCNEQSDAEGCLIGYHKAGTASQKKYRS</sequence>
<protein>
    <recommendedName>
        <fullName evidence="1">C2H2-type domain-containing protein</fullName>
    </recommendedName>
</protein>
<dbReference type="PANTHER" id="PTHR38167">
    <property type="entry name" value="C2H2-TYPE DOMAIN-CONTAINING PROTEIN"/>
    <property type="match status" value="1"/>
</dbReference>
<dbReference type="STRING" id="236234.A0A1J9SGI1"/>
<evidence type="ECO:0000313" key="3">
    <source>
        <dbReference type="Proteomes" id="UP000183809"/>
    </source>
</evidence>
<dbReference type="AlphaFoldDB" id="A0A1J9SGI1"/>
<evidence type="ECO:0000313" key="2">
    <source>
        <dbReference type="EMBL" id="OJD38693.1"/>
    </source>
</evidence>
<organism evidence="2 3">
    <name type="scientific">Diplodia corticola</name>
    <dbReference type="NCBI Taxonomy" id="236234"/>
    <lineage>
        <taxon>Eukaryota</taxon>
        <taxon>Fungi</taxon>
        <taxon>Dikarya</taxon>
        <taxon>Ascomycota</taxon>
        <taxon>Pezizomycotina</taxon>
        <taxon>Dothideomycetes</taxon>
        <taxon>Dothideomycetes incertae sedis</taxon>
        <taxon>Botryosphaeriales</taxon>
        <taxon>Botryosphaeriaceae</taxon>
        <taxon>Diplodia</taxon>
    </lineage>
</organism>
<dbReference type="OrthoDB" id="5422613at2759"/>
<dbReference type="PANTHER" id="PTHR38167:SF1">
    <property type="entry name" value="C2H2-TYPE DOMAIN-CONTAINING PROTEIN"/>
    <property type="match status" value="1"/>
</dbReference>
<name>A0A1J9SGI1_9PEZI</name>
<comment type="caution">
    <text evidence="2">The sequence shown here is derived from an EMBL/GenBank/DDBJ whole genome shotgun (WGS) entry which is preliminary data.</text>
</comment>
<keyword evidence="3" id="KW-1185">Reference proteome</keyword>
<dbReference type="GeneID" id="31015890"/>